<reference evidence="1 2" key="1">
    <citation type="journal article" date="2021" name="Hortic Res">
        <title>High-quality reference genome and annotation aids understanding of berry development for evergreen blueberry (Vaccinium darrowii).</title>
        <authorList>
            <person name="Yu J."/>
            <person name="Hulse-Kemp A.M."/>
            <person name="Babiker E."/>
            <person name="Staton M."/>
        </authorList>
    </citation>
    <scope>NUCLEOTIDE SEQUENCE [LARGE SCALE GENOMIC DNA]</scope>
    <source>
        <strain evidence="2">cv. NJ 8807/NJ 8810</strain>
        <tissue evidence="1">Young leaf</tissue>
    </source>
</reference>
<organism evidence="1 2">
    <name type="scientific">Vaccinium darrowii</name>
    <dbReference type="NCBI Taxonomy" id="229202"/>
    <lineage>
        <taxon>Eukaryota</taxon>
        <taxon>Viridiplantae</taxon>
        <taxon>Streptophyta</taxon>
        <taxon>Embryophyta</taxon>
        <taxon>Tracheophyta</taxon>
        <taxon>Spermatophyta</taxon>
        <taxon>Magnoliopsida</taxon>
        <taxon>eudicotyledons</taxon>
        <taxon>Gunneridae</taxon>
        <taxon>Pentapetalae</taxon>
        <taxon>asterids</taxon>
        <taxon>Ericales</taxon>
        <taxon>Ericaceae</taxon>
        <taxon>Vaccinioideae</taxon>
        <taxon>Vaccinieae</taxon>
        <taxon>Vaccinium</taxon>
    </lineage>
</organism>
<dbReference type="EMBL" id="CM037154">
    <property type="protein sequence ID" value="KAH7860848.1"/>
    <property type="molecule type" value="Genomic_DNA"/>
</dbReference>
<sequence length="505" mass="57075">MELQYPSSSFLLTSFLFVLFLLQLIKRSKSNNNSTSNLPPGPWKLPLIGNLHQFASSLPHHALRDLAKKYGSLMSLRLGEVLTIVVSSPEMAAEVMKTHDIIFASRPHIIATRILSYDSTNLGFAPYGPYWRQLRKICLTALLSPKRVMSFRTIRQEEVSKLIKSIALNARSPINLTQNLYSSAYEITSRAAFGKRFIDQEAFMSIVKECIKLSSGFNVADLYPSVEWLHNVSGVKSKLEKLHAEADRIMENMVNDHKTRKATNKGREDDDLVDALLEYHEHGPSEFSLTMNNIKAVILDIFAAGSETTASTVDWAMSEMMKNPKITKKAQDEVRHVFDGKGNVDETGLEELKYLKLVVKETLRLHPAAPLLLPRVCGERCEINGYEIPEKAKVIVNAWAIGRDPNHWDDAESFIPERFLDITIDYKGNNFEYIPFGAGRRICPGMNYALANAECEFAQLLFHFDWKLPGGMKPEELDMTEEFGLSVGRKEDLKLIPVPYKSCTI</sequence>
<name>A0ACB7Z4I7_9ERIC</name>
<evidence type="ECO:0000313" key="2">
    <source>
        <dbReference type="Proteomes" id="UP000828048"/>
    </source>
</evidence>
<evidence type="ECO:0000313" key="1">
    <source>
        <dbReference type="EMBL" id="KAH7860848.1"/>
    </source>
</evidence>
<proteinExistence type="predicted"/>
<keyword evidence="2" id="KW-1185">Reference proteome</keyword>
<comment type="caution">
    <text evidence="1">The sequence shown here is derived from an EMBL/GenBank/DDBJ whole genome shotgun (WGS) entry which is preliminary data.</text>
</comment>
<protein>
    <submittedName>
        <fullName evidence="1">Uncharacterized protein</fullName>
    </submittedName>
</protein>
<accession>A0ACB7Z4I7</accession>
<dbReference type="Proteomes" id="UP000828048">
    <property type="component" value="Chromosome 4"/>
</dbReference>
<gene>
    <name evidence="1" type="ORF">Vadar_018763</name>
</gene>